<protein>
    <submittedName>
        <fullName evidence="3">EF-HAND 1 CALCIUM-BINDING PROTEIN-RELATED</fullName>
    </submittedName>
</protein>
<dbReference type="Proteomes" id="UP001151752">
    <property type="component" value="Chromosome 4"/>
</dbReference>
<dbReference type="AlphaFoldDB" id="A0A9Q0UYQ3"/>
<keyword evidence="4" id="KW-1185">Reference proteome</keyword>
<proteinExistence type="predicted"/>
<evidence type="ECO:0000256" key="1">
    <source>
        <dbReference type="SAM" id="Coils"/>
    </source>
</evidence>
<organism evidence="3 4">
    <name type="scientific">Salix koriyanagi</name>
    <dbReference type="NCBI Taxonomy" id="2511006"/>
    <lineage>
        <taxon>Eukaryota</taxon>
        <taxon>Viridiplantae</taxon>
        <taxon>Streptophyta</taxon>
        <taxon>Embryophyta</taxon>
        <taxon>Tracheophyta</taxon>
        <taxon>Spermatophyta</taxon>
        <taxon>Magnoliopsida</taxon>
        <taxon>eudicotyledons</taxon>
        <taxon>Gunneridae</taxon>
        <taxon>Pentapetalae</taxon>
        <taxon>rosids</taxon>
        <taxon>fabids</taxon>
        <taxon>Malpighiales</taxon>
        <taxon>Salicaceae</taxon>
        <taxon>Saliceae</taxon>
        <taxon>Salix</taxon>
    </lineage>
</organism>
<dbReference type="EMBL" id="JAPFFM010000010">
    <property type="protein sequence ID" value="KAJ6738547.1"/>
    <property type="molecule type" value="Genomic_DNA"/>
</dbReference>
<sequence>MIKKRKMEKKKGMLMVMMTMIMLLLVVVRKMVNLGADKGNGEMGIGRKDKMKKGLGGNRRLGLLGAQVMDLRDVVLRREEKRREREFNGEKSVLESEKRRRELEYRRDMWRSEKEERVENWEMELEERELMWARREFERRVRVERELDEERRKRRLMEEKREEEEMEWRERMLGMQIEHEKAMMQIHADACQNQMQILGVMARFICQFFGSTNDGLGGGLGGLPPQVLQNLQHPGGLGDSGKPDANSPSEFM</sequence>
<evidence type="ECO:0000256" key="2">
    <source>
        <dbReference type="SAM" id="MobiDB-lite"/>
    </source>
</evidence>
<comment type="caution">
    <text evidence="3">The sequence shown here is derived from an EMBL/GenBank/DDBJ whole genome shotgun (WGS) entry which is preliminary data.</text>
</comment>
<keyword evidence="1" id="KW-0175">Coiled coil</keyword>
<name>A0A9Q0UYQ3_9ROSI</name>
<reference evidence="3" key="2">
    <citation type="journal article" date="2023" name="Int. J. Mol. Sci.">
        <title>De Novo Assembly and Annotation of 11 Diverse Shrub Willow (Salix) Genomes Reveals Novel Gene Organization in Sex-Linked Regions.</title>
        <authorList>
            <person name="Hyden B."/>
            <person name="Feng K."/>
            <person name="Yates T.B."/>
            <person name="Jawdy S."/>
            <person name="Cereghino C."/>
            <person name="Smart L.B."/>
            <person name="Muchero W."/>
        </authorList>
    </citation>
    <scope>NUCLEOTIDE SEQUENCE</scope>
    <source>
        <tissue evidence="3">Shoot tip</tissue>
    </source>
</reference>
<evidence type="ECO:0000313" key="4">
    <source>
        <dbReference type="Proteomes" id="UP001151752"/>
    </source>
</evidence>
<reference evidence="3" key="1">
    <citation type="submission" date="2022-11" db="EMBL/GenBank/DDBJ databases">
        <authorList>
            <person name="Hyden B.L."/>
            <person name="Feng K."/>
            <person name="Yates T."/>
            <person name="Jawdy S."/>
            <person name="Smart L.B."/>
            <person name="Muchero W."/>
        </authorList>
    </citation>
    <scope>NUCLEOTIDE SEQUENCE</scope>
    <source>
        <tissue evidence="3">Shoot tip</tissue>
    </source>
</reference>
<feature type="coiled-coil region" evidence="1">
    <location>
        <begin position="111"/>
        <end position="167"/>
    </location>
</feature>
<accession>A0A9Q0UYQ3</accession>
<evidence type="ECO:0000313" key="3">
    <source>
        <dbReference type="EMBL" id="KAJ6738547.1"/>
    </source>
</evidence>
<dbReference type="PANTHER" id="PTHR37076:SF3">
    <property type="entry name" value="STRESS RESPONSE PROTEIN NST1-LIKE"/>
    <property type="match status" value="1"/>
</dbReference>
<dbReference type="PANTHER" id="PTHR37076">
    <property type="entry name" value="HISTONE-LYSINE N-METHYLTRANSFERASE, H3 LYSINE-79 SPECIFIC-LIKE-RELATED"/>
    <property type="match status" value="1"/>
</dbReference>
<feature type="region of interest" description="Disordered" evidence="2">
    <location>
        <begin position="227"/>
        <end position="252"/>
    </location>
</feature>
<gene>
    <name evidence="3" type="ORF">OIU74_003494</name>
</gene>